<evidence type="ECO:0000259" key="2">
    <source>
        <dbReference type="Pfam" id="PF03413"/>
    </source>
</evidence>
<dbReference type="EMBL" id="CP139487">
    <property type="protein sequence ID" value="WPU66832.1"/>
    <property type="molecule type" value="Genomic_DNA"/>
</dbReference>
<dbReference type="KEGG" id="psti:SOO65_08730"/>
<evidence type="ECO:0000313" key="3">
    <source>
        <dbReference type="EMBL" id="WPU66832.1"/>
    </source>
</evidence>
<dbReference type="Gene3D" id="3.10.450.40">
    <property type="match status" value="1"/>
</dbReference>
<evidence type="ECO:0000313" key="4">
    <source>
        <dbReference type="Proteomes" id="UP001324634"/>
    </source>
</evidence>
<dbReference type="Proteomes" id="UP001324634">
    <property type="component" value="Chromosome"/>
</dbReference>
<feature type="signal peptide" evidence="1">
    <location>
        <begin position="1"/>
        <end position="17"/>
    </location>
</feature>
<feature type="domain" description="PepSY" evidence="2">
    <location>
        <begin position="81"/>
        <end position="138"/>
    </location>
</feature>
<evidence type="ECO:0000256" key="1">
    <source>
        <dbReference type="SAM" id="SignalP"/>
    </source>
</evidence>
<name>A0AAX4HUB5_9BACT</name>
<feature type="chain" id="PRO_5043746790" evidence="1">
    <location>
        <begin position="18"/>
        <end position="142"/>
    </location>
</feature>
<keyword evidence="1" id="KW-0732">Signal</keyword>
<keyword evidence="4" id="KW-1185">Reference proteome</keyword>
<dbReference type="InterPro" id="IPR025711">
    <property type="entry name" value="PepSY"/>
</dbReference>
<accession>A0AAX4HUB5</accession>
<reference evidence="3 4" key="1">
    <citation type="submission" date="2023-11" db="EMBL/GenBank/DDBJ databases">
        <title>Peredibacter starrii A3.12.</title>
        <authorList>
            <person name="Mitchell R.J."/>
        </authorList>
    </citation>
    <scope>NUCLEOTIDE SEQUENCE [LARGE SCALE GENOMIC DNA]</scope>
    <source>
        <strain evidence="3 4">A3.12</strain>
    </source>
</reference>
<dbReference type="AlphaFoldDB" id="A0AAX4HUB5"/>
<dbReference type="Pfam" id="PF03413">
    <property type="entry name" value="PepSY"/>
    <property type="match status" value="1"/>
</dbReference>
<protein>
    <submittedName>
        <fullName evidence="3">PepSY domain-containing protein</fullName>
    </submittedName>
</protein>
<sequence>MKFLTFGLLALSIPAFAANLSDSALKMVPGGKVVQEKEKEVKIQTKDGSIVEVEFKRNGDFEEASGHAVDKDTFEPGQNLLSLKDAVAAVKKAGKSPVGDWSLEDSMMKGWHYEFEGMENGKAMEYLVDAKTGKLRETKQDD</sequence>
<proteinExistence type="predicted"/>
<gene>
    <name evidence="3" type="ORF">SOO65_08730</name>
</gene>
<dbReference type="RefSeq" id="WP_321399433.1">
    <property type="nucleotide sequence ID" value="NZ_CP139487.1"/>
</dbReference>
<organism evidence="3 4">
    <name type="scientific">Peredibacter starrii</name>
    <dbReference type="NCBI Taxonomy" id="28202"/>
    <lineage>
        <taxon>Bacteria</taxon>
        <taxon>Pseudomonadati</taxon>
        <taxon>Bdellovibrionota</taxon>
        <taxon>Bacteriovoracia</taxon>
        <taxon>Bacteriovoracales</taxon>
        <taxon>Bacteriovoracaceae</taxon>
        <taxon>Peredibacter</taxon>
    </lineage>
</organism>